<protein>
    <recommendedName>
        <fullName evidence="6 7">Large ribosomal subunit protein uL22</fullName>
    </recommendedName>
</protein>
<comment type="function">
    <text evidence="7 10">This protein binds specifically to 23S rRNA; its binding is stimulated by other ribosomal proteins, e.g., L4, L17, and L20. It is important during the early stages of 50S assembly. It makes multiple contacts with different domains of the 23S rRNA in the assembled 50S subunit and ribosome.</text>
</comment>
<dbReference type="InterPro" id="IPR047867">
    <property type="entry name" value="Ribosomal_uL22_bac/org-type"/>
</dbReference>
<dbReference type="Proteomes" id="UP000231648">
    <property type="component" value="Unassembled WGS sequence"/>
</dbReference>
<comment type="subunit">
    <text evidence="7 9">Part of the 50S ribosomal subunit.</text>
</comment>
<dbReference type="HAMAP" id="MF_01331_B">
    <property type="entry name" value="Ribosomal_uL22_B"/>
    <property type="match status" value="1"/>
</dbReference>
<evidence type="ECO:0000256" key="5">
    <source>
        <dbReference type="ARBA" id="ARBA00023274"/>
    </source>
</evidence>
<evidence type="ECO:0000256" key="2">
    <source>
        <dbReference type="ARBA" id="ARBA00022730"/>
    </source>
</evidence>
<evidence type="ECO:0000256" key="8">
    <source>
        <dbReference type="RuleBase" id="RU004005"/>
    </source>
</evidence>
<evidence type="ECO:0000256" key="11">
    <source>
        <dbReference type="SAM" id="MobiDB-lite"/>
    </source>
</evidence>
<dbReference type="GO" id="GO:0022625">
    <property type="term" value="C:cytosolic large ribosomal subunit"/>
    <property type="evidence" value="ECO:0007669"/>
    <property type="project" value="TreeGrafter"/>
</dbReference>
<dbReference type="SUPFAM" id="SSF54843">
    <property type="entry name" value="Ribosomal protein L22"/>
    <property type="match status" value="1"/>
</dbReference>
<keyword evidence="5 7" id="KW-0687">Ribonucleoprotein</keyword>
<keyword evidence="2 7" id="KW-0699">rRNA-binding</keyword>
<name>A0A2M8KCH2_9BACT</name>
<dbReference type="Pfam" id="PF00237">
    <property type="entry name" value="Ribosomal_L22"/>
    <property type="match status" value="1"/>
</dbReference>
<feature type="region of interest" description="Disordered" evidence="11">
    <location>
        <begin position="118"/>
        <end position="164"/>
    </location>
</feature>
<dbReference type="InterPro" id="IPR005727">
    <property type="entry name" value="Ribosomal_uL22_bac/chlpt-type"/>
</dbReference>
<proteinExistence type="inferred from homology"/>
<reference evidence="13" key="1">
    <citation type="submission" date="2017-09" db="EMBL/GenBank/DDBJ databases">
        <title>Depth-based differentiation of microbial function through sediment-hosted aquifers and enrichment of novel symbionts in the deep terrestrial subsurface.</title>
        <authorList>
            <person name="Probst A.J."/>
            <person name="Ladd B."/>
            <person name="Jarett J.K."/>
            <person name="Geller-Mcgrath D.E."/>
            <person name="Sieber C.M.K."/>
            <person name="Emerson J.B."/>
            <person name="Anantharaman K."/>
            <person name="Thomas B.C."/>
            <person name="Malmstrom R."/>
            <person name="Stieglmeier M."/>
            <person name="Klingl A."/>
            <person name="Woyke T."/>
            <person name="Ryan C.M."/>
            <person name="Banfield J.F."/>
        </authorList>
    </citation>
    <scope>NUCLEOTIDE SEQUENCE [LARGE SCALE GENOMIC DNA]</scope>
</reference>
<keyword evidence="4 7" id="KW-0689">Ribosomal protein</keyword>
<comment type="function">
    <text evidence="7">The globular domain of the protein is located near the polypeptide exit tunnel on the outside of the subunit, while an extended beta-hairpin is found that lines the wall of the exit tunnel in the center of the 70S ribosome.</text>
</comment>
<evidence type="ECO:0000313" key="12">
    <source>
        <dbReference type="EMBL" id="PJE57606.1"/>
    </source>
</evidence>
<dbReference type="InterPro" id="IPR001063">
    <property type="entry name" value="Ribosomal_uL22"/>
</dbReference>
<feature type="compositionally biased region" description="Basic and acidic residues" evidence="11">
    <location>
        <begin position="121"/>
        <end position="134"/>
    </location>
</feature>
<dbReference type="AlphaFoldDB" id="A0A2M8KCH2"/>
<evidence type="ECO:0000256" key="10">
    <source>
        <dbReference type="RuleBase" id="RU004008"/>
    </source>
</evidence>
<dbReference type="GO" id="GO:0019843">
    <property type="term" value="F:rRNA binding"/>
    <property type="evidence" value="ECO:0007669"/>
    <property type="project" value="UniProtKB-UniRule"/>
</dbReference>
<accession>A0A2M8KCH2</accession>
<dbReference type="PANTHER" id="PTHR13501">
    <property type="entry name" value="CHLOROPLAST 50S RIBOSOMAL PROTEIN L22-RELATED"/>
    <property type="match status" value="1"/>
</dbReference>
<gene>
    <name evidence="7" type="primary">rplV</name>
    <name evidence="12" type="ORF">COU82_01135</name>
</gene>
<sequence length="180" mass="20061">MEIKAKLSYLRISPRKVRGVTEFIKGMQVKQAESHLKFIPKRVSRYLLGLLQSAVSNAQNNFKADKDSLYIKEITVNEGSPFKRSRPVSRGRAFPIMKRTSNINLILESKPAVAKASMAKKAAETEKKPAEKAEPIQAGPPKSKGFGGKPKSIKPKAPKEIVKGSKIRGLTQKIFRRKSF</sequence>
<evidence type="ECO:0000256" key="3">
    <source>
        <dbReference type="ARBA" id="ARBA00022884"/>
    </source>
</evidence>
<dbReference type="GO" id="GO:0003735">
    <property type="term" value="F:structural constituent of ribosome"/>
    <property type="evidence" value="ECO:0007669"/>
    <property type="project" value="InterPro"/>
</dbReference>
<evidence type="ECO:0000313" key="13">
    <source>
        <dbReference type="Proteomes" id="UP000231648"/>
    </source>
</evidence>
<evidence type="ECO:0000256" key="9">
    <source>
        <dbReference type="RuleBase" id="RU004006"/>
    </source>
</evidence>
<evidence type="ECO:0000256" key="7">
    <source>
        <dbReference type="HAMAP-Rule" id="MF_01331"/>
    </source>
</evidence>
<keyword evidence="3 7" id="KW-0694">RNA-binding</keyword>
<dbReference type="GO" id="GO:0006412">
    <property type="term" value="P:translation"/>
    <property type="evidence" value="ECO:0007669"/>
    <property type="project" value="UniProtKB-UniRule"/>
</dbReference>
<evidence type="ECO:0000256" key="4">
    <source>
        <dbReference type="ARBA" id="ARBA00022980"/>
    </source>
</evidence>
<dbReference type="PANTHER" id="PTHR13501:SF8">
    <property type="entry name" value="LARGE RIBOSOMAL SUBUNIT PROTEIN UL22M"/>
    <property type="match status" value="1"/>
</dbReference>
<organism evidence="12 13">
    <name type="scientific">Candidatus Portnoybacteria bacterium CG10_big_fil_rev_8_21_14_0_10_38_18</name>
    <dbReference type="NCBI Taxonomy" id="1974813"/>
    <lineage>
        <taxon>Bacteria</taxon>
        <taxon>Candidatus Portnoyibacteriota</taxon>
    </lineage>
</organism>
<evidence type="ECO:0000256" key="6">
    <source>
        <dbReference type="ARBA" id="ARBA00035207"/>
    </source>
</evidence>
<dbReference type="Gene3D" id="3.90.470.10">
    <property type="entry name" value="Ribosomal protein L22/L17"/>
    <property type="match status" value="1"/>
</dbReference>
<dbReference type="InterPro" id="IPR036394">
    <property type="entry name" value="Ribosomal_uL22_sf"/>
</dbReference>
<comment type="similarity">
    <text evidence="1 7 8">Belongs to the universal ribosomal protein uL22 family.</text>
</comment>
<dbReference type="CDD" id="cd00336">
    <property type="entry name" value="Ribosomal_L22"/>
    <property type="match status" value="1"/>
</dbReference>
<dbReference type="NCBIfam" id="TIGR01044">
    <property type="entry name" value="rplV_bact"/>
    <property type="match status" value="1"/>
</dbReference>
<evidence type="ECO:0000256" key="1">
    <source>
        <dbReference type="ARBA" id="ARBA00009451"/>
    </source>
</evidence>
<dbReference type="EMBL" id="PFDX01000012">
    <property type="protein sequence ID" value="PJE57606.1"/>
    <property type="molecule type" value="Genomic_DNA"/>
</dbReference>
<comment type="caution">
    <text evidence="12">The sequence shown here is derived from an EMBL/GenBank/DDBJ whole genome shotgun (WGS) entry which is preliminary data.</text>
</comment>